<dbReference type="AlphaFoldDB" id="A0A9W4SE16"/>
<protein>
    <submittedName>
        <fullName evidence="1">11713_t:CDS:1</fullName>
    </submittedName>
</protein>
<dbReference type="OrthoDB" id="2414919at2759"/>
<dbReference type="EMBL" id="CAMKVN010000185">
    <property type="protein sequence ID" value="CAI2164906.1"/>
    <property type="molecule type" value="Genomic_DNA"/>
</dbReference>
<name>A0A9W4SE16_9GLOM</name>
<organism evidence="1 2">
    <name type="scientific">Funneliformis geosporum</name>
    <dbReference type="NCBI Taxonomy" id="1117311"/>
    <lineage>
        <taxon>Eukaryota</taxon>
        <taxon>Fungi</taxon>
        <taxon>Fungi incertae sedis</taxon>
        <taxon>Mucoromycota</taxon>
        <taxon>Glomeromycotina</taxon>
        <taxon>Glomeromycetes</taxon>
        <taxon>Glomerales</taxon>
        <taxon>Glomeraceae</taxon>
        <taxon>Funneliformis</taxon>
    </lineage>
</organism>
<gene>
    <name evidence="1" type="ORF">FWILDA_LOCUS1802</name>
</gene>
<keyword evidence="2" id="KW-1185">Reference proteome</keyword>
<sequence>MRNCSQTDISWHLHLTVPSNVLKIYAMGSYRVPRKRNIEKQALSTWYLHLTVLSKSASTSTSVEGMLEIEEQRNHEDKIKKARKEKRSERILEVDEKNKYSDIMIKKSGELTFILELLVTRDLGFIQDHIYKTPLYKEFLNADETAQCRVPRKRRIEEQI</sequence>
<evidence type="ECO:0000313" key="2">
    <source>
        <dbReference type="Proteomes" id="UP001153678"/>
    </source>
</evidence>
<dbReference type="Proteomes" id="UP001153678">
    <property type="component" value="Unassembled WGS sequence"/>
</dbReference>
<evidence type="ECO:0000313" key="1">
    <source>
        <dbReference type="EMBL" id="CAI2164906.1"/>
    </source>
</evidence>
<accession>A0A9W4SE16</accession>
<comment type="caution">
    <text evidence="1">The sequence shown here is derived from an EMBL/GenBank/DDBJ whole genome shotgun (WGS) entry which is preliminary data.</text>
</comment>
<proteinExistence type="predicted"/>
<reference evidence="1" key="1">
    <citation type="submission" date="2022-08" db="EMBL/GenBank/DDBJ databases">
        <authorList>
            <person name="Kallberg Y."/>
            <person name="Tangrot J."/>
            <person name="Rosling A."/>
        </authorList>
    </citation>
    <scope>NUCLEOTIDE SEQUENCE</scope>
    <source>
        <strain evidence="1">Wild A</strain>
    </source>
</reference>